<organism evidence="2">
    <name type="scientific">Sulfurimonas autotrophica</name>
    <dbReference type="NCBI Taxonomy" id="202747"/>
    <lineage>
        <taxon>Bacteria</taxon>
        <taxon>Pseudomonadati</taxon>
        <taxon>Campylobacterota</taxon>
        <taxon>Epsilonproteobacteria</taxon>
        <taxon>Campylobacterales</taxon>
        <taxon>Sulfurimonadaceae</taxon>
        <taxon>Sulfurimonas</taxon>
    </lineage>
</organism>
<sequence length="708" mass="82216">MRHSFFLTLFIFFFAACSAPMLKPVAVTPSSKEVDYVQDVKPILDKRCVICHSCYNSPCQAKFSSFEGIDRGASKLEVYNATRLNAVDPTRLFIDAQTTQQWRAKGFFSLTQAKENNATHNDSIMMHLLYDKKMHPDIIGNYDPEHDKLSCPRNKEELAEYLDEKPNHGMPYGFPALQAAEYTTVAQWLAQGAKGPDAQEQKKLQTPSKAALREIRKWEDFFNAPDAKHQMMARYLYEHLYLAHIYFPTAKGEFYQLIRSYTPSPKKAAIIPTLRPFDDPKVEHFYYRFVKIHATIVHKTHMVFRFDDTALSRFNELFIQAQWREKPHRISYDVRTSANPFVAFKQIPTRSRYQFLLDNAHYIIMTFIRGPVCRGQMALNVIHDHFWVMFEDPDYDLAVTHPEFIDAQSYNLSLPIEKVDKALLKSFSDEYRERYEHYYTAKKELLHKLYAKGLPLSSIWSGSKAVDAPLLTVYRHFDSASVHKGILGEEPRTMWVIDYAQFERIYYTLVAGYDVFGNVSHQTNIRRYMDFLRIEGELNFLDYMPKERRFSMLKSWYINDNSVDGYKYKALKSLGNAFTYKTPYPKYEFIDALLQKHILKTTGIHFDDLNFKKPGTPAPIMPKAFKTTADYIKAARAITLPGSGFISYMTDRGANNIFLRIDMPDGTFITKNLIINRWHDNVNALFGEESRLNPKKDTMDIISQSIGS</sequence>
<keyword evidence="2" id="KW-0413">Isomerase</keyword>
<dbReference type="PROSITE" id="PS51257">
    <property type="entry name" value="PROKAR_LIPOPROTEIN"/>
    <property type="match status" value="1"/>
</dbReference>
<protein>
    <submittedName>
        <fullName evidence="2">Peptidylprolyl isomerase</fullName>
    </submittedName>
</protein>
<dbReference type="Pfam" id="PF06934">
    <property type="entry name" value="CTI"/>
    <property type="match status" value="1"/>
</dbReference>
<dbReference type="GO" id="GO:0016853">
    <property type="term" value="F:isomerase activity"/>
    <property type="evidence" value="ECO:0007669"/>
    <property type="project" value="UniProtKB-KW"/>
</dbReference>
<evidence type="ECO:0000313" key="2">
    <source>
        <dbReference type="EMBL" id="HFB53772.1"/>
    </source>
</evidence>
<dbReference type="EMBL" id="DRNH01000188">
    <property type="protein sequence ID" value="HFB53772.1"/>
    <property type="molecule type" value="Genomic_DNA"/>
</dbReference>
<dbReference type="Proteomes" id="UP000886390">
    <property type="component" value="Unassembled WGS sequence"/>
</dbReference>
<feature type="non-terminal residue" evidence="2">
    <location>
        <position position="708"/>
    </location>
</feature>
<comment type="caution">
    <text evidence="2">The sequence shown here is derived from an EMBL/GenBank/DDBJ whole genome shotgun (WGS) entry which is preliminary data.</text>
</comment>
<evidence type="ECO:0000256" key="1">
    <source>
        <dbReference type="SAM" id="SignalP"/>
    </source>
</evidence>
<reference evidence="2" key="1">
    <citation type="journal article" date="2020" name="mSystems">
        <title>Genome- and Community-Level Interaction Insights into Carbon Utilization and Element Cycling Functions of Hydrothermarchaeota in Hydrothermal Sediment.</title>
        <authorList>
            <person name="Zhou Z."/>
            <person name="Liu Y."/>
            <person name="Xu W."/>
            <person name="Pan J."/>
            <person name="Luo Z.H."/>
            <person name="Li M."/>
        </authorList>
    </citation>
    <scope>NUCLEOTIDE SEQUENCE [LARGE SCALE GENOMIC DNA]</scope>
    <source>
        <strain evidence="2">HyVt-507</strain>
    </source>
</reference>
<gene>
    <name evidence="2" type="ORF">ENJ67_03485</name>
</gene>
<name>A0A7C3G6L4_9BACT</name>
<keyword evidence="1" id="KW-0732">Signal</keyword>
<proteinExistence type="predicted"/>
<feature type="chain" id="PRO_5028452984" evidence="1">
    <location>
        <begin position="19"/>
        <end position="708"/>
    </location>
</feature>
<dbReference type="InterPro" id="IPR010706">
    <property type="entry name" value="Fatty_acid_cis-trans_isomerase"/>
</dbReference>
<dbReference type="AlphaFoldDB" id="A0A7C3G6L4"/>
<accession>A0A7C3G6L4</accession>
<feature type="signal peptide" evidence="1">
    <location>
        <begin position="1"/>
        <end position="18"/>
    </location>
</feature>